<organism evidence="3 4">
    <name type="scientific">Rhodamnia argentea</name>
    <dbReference type="NCBI Taxonomy" id="178133"/>
    <lineage>
        <taxon>Eukaryota</taxon>
        <taxon>Viridiplantae</taxon>
        <taxon>Streptophyta</taxon>
        <taxon>Embryophyta</taxon>
        <taxon>Tracheophyta</taxon>
        <taxon>Spermatophyta</taxon>
        <taxon>Magnoliopsida</taxon>
        <taxon>eudicotyledons</taxon>
        <taxon>Gunneridae</taxon>
        <taxon>Pentapetalae</taxon>
        <taxon>rosids</taxon>
        <taxon>malvids</taxon>
        <taxon>Myrtales</taxon>
        <taxon>Myrtaceae</taxon>
        <taxon>Myrtoideae</taxon>
        <taxon>Myrteae</taxon>
        <taxon>Australasian group</taxon>
        <taxon>Rhodamnia</taxon>
    </lineage>
</organism>
<gene>
    <name evidence="4" type="primary">LOC115731720</name>
</gene>
<feature type="compositionally biased region" description="Acidic residues" evidence="1">
    <location>
        <begin position="323"/>
        <end position="343"/>
    </location>
</feature>
<feature type="region of interest" description="Disordered" evidence="1">
    <location>
        <begin position="161"/>
        <end position="355"/>
    </location>
</feature>
<dbReference type="GeneID" id="115731720"/>
<dbReference type="SMART" id="SM00959">
    <property type="entry name" value="Rho_N"/>
    <property type="match status" value="1"/>
</dbReference>
<dbReference type="PANTHER" id="PTHR34449">
    <property type="entry name" value="RHO TERMINATION FACTOR"/>
    <property type="match status" value="1"/>
</dbReference>
<feature type="compositionally biased region" description="Low complexity" evidence="1">
    <location>
        <begin position="117"/>
        <end position="133"/>
    </location>
</feature>
<evidence type="ECO:0000259" key="2">
    <source>
        <dbReference type="SMART" id="SM00959"/>
    </source>
</evidence>
<evidence type="ECO:0000313" key="4">
    <source>
        <dbReference type="RefSeq" id="XP_048137098.1"/>
    </source>
</evidence>
<feature type="compositionally biased region" description="Basic residues" evidence="1">
    <location>
        <begin position="89"/>
        <end position="99"/>
    </location>
</feature>
<feature type="region of interest" description="Disordered" evidence="1">
    <location>
        <begin position="75"/>
        <end position="141"/>
    </location>
</feature>
<dbReference type="InterPro" id="IPR011112">
    <property type="entry name" value="Rho-like_N"/>
</dbReference>
<sequence length="392" mass="42701">MLPRTANAMSSSALLGRNVSGYVYSDGKRLPCSGFSGRVVSVSPCSSFAVSKGHFQIKSTSLKCGSSRASFLCKASNSGQKRNPDFSRPNRHGFSRGRNRQTEERDSFDNLDDTEMLSSKNGPLLSLSSSPRSQATAVPGPREKEIVELFRKIQAQLRERAAMKEEKKNEATKGQGKESETVDSLLKLLRKHSVEQSKRKGISGGSRDLTLEQPKQNLLSNEEKGSGIFDSNSILGDESRDSNASLSRPASKFERQSPIPRVKYQSINFGDDSDDSTSIANLSGRKNKDRVEKHPEPLHEPSEDPEPELELEAEAKTVISDGGLDDEMDAESSDADEAGDNESMDQQGLVDETDLNALKLPELRALAKSRGVKGFSKMKKSALVELLSGSSG</sequence>
<name>A0ABM3HKG9_9MYRT</name>
<proteinExistence type="predicted"/>
<feature type="compositionally biased region" description="Basic and acidic residues" evidence="1">
    <location>
        <begin position="289"/>
        <end position="302"/>
    </location>
</feature>
<dbReference type="RefSeq" id="XP_048137098.1">
    <property type="nucleotide sequence ID" value="XM_048281141.1"/>
</dbReference>
<feature type="compositionally biased region" description="Acidic residues" evidence="1">
    <location>
        <begin position="303"/>
        <end position="312"/>
    </location>
</feature>
<accession>A0ABM3HKG9</accession>
<evidence type="ECO:0000313" key="3">
    <source>
        <dbReference type="Proteomes" id="UP000827889"/>
    </source>
</evidence>
<reference evidence="4" key="1">
    <citation type="submission" date="2025-08" db="UniProtKB">
        <authorList>
            <consortium name="RefSeq"/>
        </authorList>
    </citation>
    <scope>IDENTIFICATION</scope>
    <source>
        <tissue evidence="4">Leaf</tissue>
    </source>
</reference>
<feature type="domain" description="Rho termination factor-like N-terminal" evidence="2">
    <location>
        <begin position="354"/>
        <end position="392"/>
    </location>
</feature>
<feature type="compositionally biased region" description="Basic and acidic residues" evidence="1">
    <location>
        <begin position="161"/>
        <end position="180"/>
    </location>
</feature>
<dbReference type="Pfam" id="PF07498">
    <property type="entry name" value="Rho_N"/>
    <property type="match status" value="1"/>
</dbReference>
<protein>
    <submittedName>
        <fullName evidence="4">Rho-N domain-containing protein 1, chloroplastic-like</fullName>
    </submittedName>
</protein>
<dbReference type="PANTHER" id="PTHR34449:SF5">
    <property type="entry name" value="ATP BINDING _ ATPASE"/>
    <property type="match status" value="1"/>
</dbReference>
<dbReference type="Proteomes" id="UP000827889">
    <property type="component" value="Chromosome 6"/>
</dbReference>
<evidence type="ECO:0000256" key="1">
    <source>
        <dbReference type="SAM" id="MobiDB-lite"/>
    </source>
</evidence>
<keyword evidence="3" id="KW-1185">Reference proteome</keyword>